<reference evidence="1" key="3">
    <citation type="journal article" date="2017" name="Nature">
        <title>Genome sequence of the progenitor of the wheat D genome Aegilops tauschii.</title>
        <authorList>
            <person name="Luo M.C."/>
            <person name="Gu Y.Q."/>
            <person name="Puiu D."/>
            <person name="Wang H."/>
            <person name="Twardziok S.O."/>
            <person name="Deal K.R."/>
            <person name="Huo N."/>
            <person name="Zhu T."/>
            <person name="Wang L."/>
            <person name="Wang Y."/>
            <person name="McGuire P.E."/>
            <person name="Liu S."/>
            <person name="Long H."/>
            <person name="Ramasamy R.K."/>
            <person name="Rodriguez J.C."/>
            <person name="Van S.L."/>
            <person name="Yuan L."/>
            <person name="Wang Z."/>
            <person name="Xia Z."/>
            <person name="Xiao L."/>
            <person name="Anderson O.D."/>
            <person name="Ouyang S."/>
            <person name="Liang Y."/>
            <person name="Zimin A.V."/>
            <person name="Pertea G."/>
            <person name="Qi P."/>
            <person name="Bennetzen J.L."/>
            <person name="Dai X."/>
            <person name="Dawson M.W."/>
            <person name="Muller H.G."/>
            <person name="Kugler K."/>
            <person name="Rivarola-Duarte L."/>
            <person name="Spannagl M."/>
            <person name="Mayer K.F.X."/>
            <person name="Lu F.H."/>
            <person name="Bevan M.W."/>
            <person name="Leroy P."/>
            <person name="Li P."/>
            <person name="You F.M."/>
            <person name="Sun Q."/>
            <person name="Liu Z."/>
            <person name="Lyons E."/>
            <person name="Wicker T."/>
            <person name="Salzberg S.L."/>
            <person name="Devos K.M."/>
            <person name="Dvorak J."/>
        </authorList>
    </citation>
    <scope>NUCLEOTIDE SEQUENCE [LARGE SCALE GENOMIC DNA]</scope>
    <source>
        <strain evidence="1">cv. AL8/78</strain>
    </source>
</reference>
<organism evidence="1 2">
    <name type="scientific">Aegilops tauschii subsp. strangulata</name>
    <name type="common">Goatgrass</name>
    <dbReference type="NCBI Taxonomy" id="200361"/>
    <lineage>
        <taxon>Eukaryota</taxon>
        <taxon>Viridiplantae</taxon>
        <taxon>Streptophyta</taxon>
        <taxon>Embryophyta</taxon>
        <taxon>Tracheophyta</taxon>
        <taxon>Spermatophyta</taxon>
        <taxon>Magnoliopsida</taxon>
        <taxon>Liliopsida</taxon>
        <taxon>Poales</taxon>
        <taxon>Poaceae</taxon>
        <taxon>BOP clade</taxon>
        <taxon>Pooideae</taxon>
        <taxon>Triticodae</taxon>
        <taxon>Triticeae</taxon>
        <taxon>Triticinae</taxon>
        <taxon>Aegilops</taxon>
    </lineage>
</organism>
<keyword evidence="2" id="KW-1185">Reference proteome</keyword>
<protein>
    <submittedName>
        <fullName evidence="1">Uncharacterized protein</fullName>
    </submittedName>
</protein>
<reference evidence="2" key="1">
    <citation type="journal article" date="2014" name="Science">
        <title>Ancient hybridizations among the ancestral genomes of bread wheat.</title>
        <authorList>
            <consortium name="International Wheat Genome Sequencing Consortium,"/>
            <person name="Marcussen T."/>
            <person name="Sandve S.R."/>
            <person name="Heier L."/>
            <person name="Spannagl M."/>
            <person name="Pfeifer M."/>
            <person name="Jakobsen K.S."/>
            <person name="Wulff B.B."/>
            <person name="Steuernagel B."/>
            <person name="Mayer K.F."/>
            <person name="Olsen O.A."/>
        </authorList>
    </citation>
    <scope>NUCLEOTIDE SEQUENCE [LARGE SCALE GENOMIC DNA]</scope>
    <source>
        <strain evidence="2">cv. AL8/78</strain>
    </source>
</reference>
<accession>A0A453EJI8</accession>
<sequence>MVTWFDLCEESTAALQNSQVVFISKLTADHMVELDNTTLYDAPEIPMDTCRSDVVISMYALSLLVYNMRALPVPCKRFRP</sequence>
<proteinExistence type="predicted"/>
<dbReference type="AlphaFoldDB" id="A0A453EJI8"/>
<dbReference type="EnsemblPlants" id="AET3Gv20365300.47">
    <property type="protein sequence ID" value="AET3Gv20365300.47"/>
    <property type="gene ID" value="AET3Gv20365300"/>
</dbReference>
<name>A0A453EJI8_AEGTS</name>
<reference evidence="1" key="4">
    <citation type="submission" date="2019-03" db="UniProtKB">
        <authorList>
            <consortium name="EnsemblPlants"/>
        </authorList>
    </citation>
    <scope>IDENTIFICATION</scope>
</reference>
<dbReference type="Proteomes" id="UP000015105">
    <property type="component" value="Chromosome 3D"/>
</dbReference>
<evidence type="ECO:0000313" key="2">
    <source>
        <dbReference type="Proteomes" id="UP000015105"/>
    </source>
</evidence>
<reference evidence="2" key="2">
    <citation type="journal article" date="2017" name="Nat. Plants">
        <title>The Aegilops tauschii genome reveals multiple impacts of transposons.</title>
        <authorList>
            <person name="Zhao G."/>
            <person name="Zou C."/>
            <person name="Li K."/>
            <person name="Wang K."/>
            <person name="Li T."/>
            <person name="Gao L."/>
            <person name="Zhang X."/>
            <person name="Wang H."/>
            <person name="Yang Z."/>
            <person name="Liu X."/>
            <person name="Jiang W."/>
            <person name="Mao L."/>
            <person name="Kong X."/>
            <person name="Jiao Y."/>
            <person name="Jia J."/>
        </authorList>
    </citation>
    <scope>NUCLEOTIDE SEQUENCE [LARGE SCALE GENOMIC DNA]</scope>
    <source>
        <strain evidence="2">cv. AL8/78</strain>
    </source>
</reference>
<reference evidence="1" key="5">
    <citation type="journal article" date="2021" name="G3 (Bethesda)">
        <title>Aegilops tauschii genome assembly Aet v5.0 features greater sequence contiguity and improved annotation.</title>
        <authorList>
            <person name="Wang L."/>
            <person name="Zhu T."/>
            <person name="Rodriguez J.C."/>
            <person name="Deal K.R."/>
            <person name="Dubcovsky J."/>
            <person name="McGuire P.E."/>
            <person name="Lux T."/>
            <person name="Spannagl M."/>
            <person name="Mayer K.F.X."/>
            <person name="Baldrich P."/>
            <person name="Meyers B.C."/>
            <person name="Huo N."/>
            <person name="Gu Y.Q."/>
            <person name="Zhou H."/>
            <person name="Devos K.M."/>
            <person name="Bennetzen J.L."/>
            <person name="Unver T."/>
            <person name="Budak H."/>
            <person name="Gulick P.J."/>
            <person name="Galiba G."/>
            <person name="Kalapos B."/>
            <person name="Nelson D.R."/>
            <person name="Li P."/>
            <person name="You F.M."/>
            <person name="Luo M.C."/>
            <person name="Dvorak J."/>
        </authorList>
    </citation>
    <scope>NUCLEOTIDE SEQUENCE [LARGE SCALE GENOMIC DNA]</scope>
    <source>
        <strain evidence="1">cv. AL8/78</strain>
    </source>
</reference>
<dbReference type="Gramene" id="AET3Gv20365300.47">
    <property type="protein sequence ID" value="AET3Gv20365300.47"/>
    <property type="gene ID" value="AET3Gv20365300"/>
</dbReference>
<evidence type="ECO:0000313" key="1">
    <source>
        <dbReference type="EnsemblPlants" id="AET3Gv20365300.47"/>
    </source>
</evidence>